<accession>A0A086LAQ3</accession>
<evidence type="ECO:0000256" key="1">
    <source>
        <dbReference type="SAM" id="MobiDB-lite"/>
    </source>
</evidence>
<dbReference type="AlphaFoldDB" id="A0A086LAQ3"/>
<dbReference type="InterPro" id="IPR035706">
    <property type="entry name" value="AAA_9"/>
</dbReference>
<feature type="compositionally biased region" description="Polar residues" evidence="1">
    <location>
        <begin position="221"/>
        <end position="238"/>
    </location>
</feature>
<dbReference type="VEuPathDB" id="ToxoDB:TGFOU_203135F"/>
<dbReference type="InterPro" id="IPR027417">
    <property type="entry name" value="P-loop_NTPase"/>
</dbReference>
<dbReference type="GO" id="GO:0051959">
    <property type="term" value="F:dynein light intermediate chain binding"/>
    <property type="evidence" value="ECO:0007669"/>
    <property type="project" value="InterPro"/>
</dbReference>
<dbReference type="GO" id="GO:0007018">
    <property type="term" value="P:microtubule-based movement"/>
    <property type="evidence" value="ECO:0007669"/>
    <property type="project" value="InterPro"/>
</dbReference>
<dbReference type="EMBL" id="AEYH02000796">
    <property type="protein sequence ID" value="KFG53721.1"/>
    <property type="molecule type" value="Genomic_DNA"/>
</dbReference>
<evidence type="ECO:0000259" key="2">
    <source>
        <dbReference type="Pfam" id="PF12781"/>
    </source>
</evidence>
<evidence type="ECO:0000313" key="3">
    <source>
        <dbReference type="EMBL" id="KFG53721.1"/>
    </source>
</evidence>
<feature type="compositionally biased region" description="Polar residues" evidence="1">
    <location>
        <begin position="260"/>
        <end position="278"/>
    </location>
</feature>
<protein>
    <submittedName>
        <fullName evidence="3">Dynein heavy chain family protein</fullName>
    </submittedName>
</protein>
<dbReference type="Proteomes" id="UP000028838">
    <property type="component" value="Unassembled WGS sequence"/>
</dbReference>
<proteinExistence type="predicted"/>
<dbReference type="GO" id="GO:0045505">
    <property type="term" value="F:dynein intermediate chain binding"/>
    <property type="evidence" value="ECO:0007669"/>
    <property type="project" value="InterPro"/>
</dbReference>
<gene>
    <name evidence="3" type="ORF">TGFOU_203135F</name>
</gene>
<evidence type="ECO:0000313" key="4">
    <source>
        <dbReference type="Proteomes" id="UP000028838"/>
    </source>
</evidence>
<feature type="region of interest" description="Disordered" evidence="1">
    <location>
        <begin position="221"/>
        <end position="278"/>
    </location>
</feature>
<dbReference type="Gene3D" id="3.40.50.300">
    <property type="entry name" value="P-loop containing nucleotide triphosphate hydrolases"/>
    <property type="match status" value="1"/>
</dbReference>
<organism evidence="3 4">
    <name type="scientific">Toxoplasma gondii FOU</name>
    <dbReference type="NCBI Taxonomy" id="943167"/>
    <lineage>
        <taxon>Eukaryota</taxon>
        <taxon>Sar</taxon>
        <taxon>Alveolata</taxon>
        <taxon>Apicomplexa</taxon>
        <taxon>Conoidasida</taxon>
        <taxon>Coccidia</taxon>
        <taxon>Eucoccidiorida</taxon>
        <taxon>Eimeriorina</taxon>
        <taxon>Sarcocystidae</taxon>
        <taxon>Toxoplasma</taxon>
    </lineage>
</organism>
<comment type="caution">
    <text evidence="3">The sequence shown here is derived from an EMBL/GenBank/DDBJ whole genome shotgun (WGS) entry which is preliminary data.</text>
</comment>
<reference evidence="3 4" key="1">
    <citation type="submission" date="2014-07" db="EMBL/GenBank/DDBJ databases">
        <authorList>
            <person name="Sibley D."/>
            <person name="Venepally P."/>
            <person name="Karamycheva S."/>
            <person name="Hadjithomas M."/>
            <person name="Khan A."/>
            <person name="Brunk B."/>
            <person name="Roos D."/>
            <person name="Caler E."/>
            <person name="Lorenzi H."/>
        </authorList>
    </citation>
    <scope>NUCLEOTIDE SEQUENCE [LARGE SCALE GENOMIC DNA]</scope>
    <source>
        <strain evidence="3 4">FOU</strain>
    </source>
</reference>
<dbReference type="GO" id="GO:0030286">
    <property type="term" value="C:dynein complex"/>
    <property type="evidence" value="ECO:0007669"/>
    <property type="project" value="InterPro"/>
</dbReference>
<dbReference type="PANTHER" id="PTHR22878">
    <property type="entry name" value="DYNEIN HEAVY CHAIN 6, AXONEMAL-LIKE-RELATED"/>
    <property type="match status" value="1"/>
</dbReference>
<name>A0A086LAQ3_TOXGO</name>
<sequence>MESQARMDFFSVPSVRALGVRVSRWLSRCRWPLLIDPQLQGVKWIKQKERDSLVTVQITRQKKWIQKVMEAMRNGDFLLIEGIGEEIDAILDPLLARAVVKKGRSSLIKLAGEDVEFLPKFMLALQTKLSNPHYAPEVAAQCTVVNFTVTPEGLEEQILALIVNAEQPDLEHTKRELVRKQNEFKVALAQLEDALLVQLSNADPATILSNTELVEGLETTKNTATEIQEQVRPSTPQTVGRKIRNQTGTNTHNRHKRNTQTHPATTKSPNASDSHTYP</sequence>
<dbReference type="Gene3D" id="6.10.140.1060">
    <property type="match status" value="1"/>
</dbReference>
<dbReference type="InterPro" id="IPR026983">
    <property type="entry name" value="DHC"/>
</dbReference>
<dbReference type="PANTHER" id="PTHR22878:SF69">
    <property type="entry name" value="DYNEIN HEAVY CHAIN"/>
    <property type="match status" value="1"/>
</dbReference>
<feature type="domain" description="Dynein heavy chain ATP-binding dynein motor region" evidence="2">
    <location>
        <begin position="28"/>
        <end position="227"/>
    </location>
</feature>
<dbReference type="Pfam" id="PF12781">
    <property type="entry name" value="AAA_9"/>
    <property type="match status" value="1"/>
</dbReference>